<dbReference type="EMBL" id="JAAKGU010000008">
    <property type="protein sequence ID" value="NGM84209.1"/>
    <property type="molecule type" value="Genomic_DNA"/>
</dbReference>
<name>A0A6M1PL75_9BACL</name>
<gene>
    <name evidence="2" type="ORF">G5B47_17490</name>
</gene>
<dbReference type="AlphaFoldDB" id="A0A6M1PL75"/>
<protein>
    <submittedName>
        <fullName evidence="2">Uncharacterized protein</fullName>
    </submittedName>
</protein>
<dbReference type="Proteomes" id="UP000480151">
    <property type="component" value="Unassembled WGS sequence"/>
</dbReference>
<proteinExistence type="predicted"/>
<evidence type="ECO:0000256" key="1">
    <source>
        <dbReference type="SAM" id="Phobius"/>
    </source>
</evidence>
<feature type="transmembrane region" description="Helical" evidence="1">
    <location>
        <begin position="20"/>
        <end position="39"/>
    </location>
</feature>
<comment type="caution">
    <text evidence="2">The sequence shown here is derived from an EMBL/GenBank/DDBJ whole genome shotgun (WGS) entry which is preliminary data.</text>
</comment>
<sequence length="48" mass="5222">MMHQTLTGIFKRAGLPDAEIIATQFIGMGLMITTAEVLGMPQLRHAPI</sequence>
<evidence type="ECO:0000313" key="2">
    <source>
        <dbReference type="EMBL" id="NGM84209.1"/>
    </source>
</evidence>
<keyword evidence="3" id="KW-1185">Reference proteome</keyword>
<keyword evidence="1" id="KW-0472">Membrane</keyword>
<keyword evidence="1" id="KW-1133">Transmembrane helix</keyword>
<keyword evidence="1" id="KW-0812">Transmembrane</keyword>
<accession>A0A6M1PL75</accession>
<reference evidence="2 3" key="1">
    <citation type="submission" date="2020-02" db="EMBL/GenBank/DDBJ databases">
        <authorList>
            <person name="Gao J."/>
            <person name="Sun J."/>
        </authorList>
    </citation>
    <scope>NUCLEOTIDE SEQUENCE [LARGE SCALE GENOMIC DNA]</scope>
    <source>
        <strain evidence="2 3">7124</strain>
    </source>
</reference>
<organism evidence="2 3">
    <name type="scientific">Paenibacillus apii</name>
    <dbReference type="NCBI Taxonomy" id="1850370"/>
    <lineage>
        <taxon>Bacteria</taxon>
        <taxon>Bacillati</taxon>
        <taxon>Bacillota</taxon>
        <taxon>Bacilli</taxon>
        <taxon>Bacillales</taxon>
        <taxon>Paenibacillaceae</taxon>
        <taxon>Paenibacillus</taxon>
    </lineage>
</organism>
<evidence type="ECO:0000313" key="3">
    <source>
        <dbReference type="Proteomes" id="UP000480151"/>
    </source>
</evidence>
<dbReference type="RefSeq" id="WP_165100644.1">
    <property type="nucleotide sequence ID" value="NZ_JAAKGU010000008.1"/>
</dbReference>